<dbReference type="EMBL" id="JAUJFI010000283">
    <property type="protein sequence ID" value="MDQ2106593.1"/>
    <property type="molecule type" value="Genomic_DNA"/>
</dbReference>
<feature type="non-terminal residue" evidence="4">
    <location>
        <position position="1"/>
    </location>
</feature>
<dbReference type="InterPro" id="IPR050330">
    <property type="entry name" value="Bact_OuterMem_StrucFunc"/>
</dbReference>
<evidence type="ECO:0000256" key="1">
    <source>
        <dbReference type="PROSITE-ProRule" id="PRU00473"/>
    </source>
</evidence>
<comment type="caution">
    <text evidence="4">The sequence shown here is derived from an EMBL/GenBank/DDBJ whole genome shotgun (WGS) entry which is preliminary data.</text>
</comment>
<dbReference type="InterPro" id="IPR036737">
    <property type="entry name" value="OmpA-like_sf"/>
</dbReference>
<dbReference type="RefSeq" id="WP_306712070.1">
    <property type="nucleotide sequence ID" value="NZ_JAUJFI010000283.1"/>
</dbReference>
<keyword evidence="5" id="KW-1185">Reference proteome</keyword>
<feature type="compositionally biased region" description="Basic and acidic residues" evidence="2">
    <location>
        <begin position="99"/>
        <end position="111"/>
    </location>
</feature>
<reference evidence="4 5" key="1">
    <citation type="submission" date="2023-06" db="EMBL/GenBank/DDBJ databases">
        <title>Azospirillum isscasensis sp.nov, a bacterium isolated from rhizosphere soil of rice.</title>
        <authorList>
            <person name="Wang H."/>
        </authorList>
    </citation>
    <scope>NUCLEOTIDE SEQUENCE [LARGE SCALE GENOMIC DNA]</scope>
    <source>
        <strain evidence="4 5">C340-1</strain>
    </source>
</reference>
<dbReference type="Gene3D" id="3.30.1330.60">
    <property type="entry name" value="OmpA-like domain"/>
    <property type="match status" value="1"/>
</dbReference>
<dbReference type="PANTHER" id="PTHR30329:SF19">
    <property type="entry name" value="OUTER MEMBRANE PROTEIN, OMPA FAMILY"/>
    <property type="match status" value="1"/>
</dbReference>
<organism evidence="4 5">
    <name type="scientific">Azospirillum isscasi</name>
    <dbReference type="NCBI Taxonomy" id="3053926"/>
    <lineage>
        <taxon>Bacteria</taxon>
        <taxon>Pseudomonadati</taxon>
        <taxon>Pseudomonadota</taxon>
        <taxon>Alphaproteobacteria</taxon>
        <taxon>Rhodospirillales</taxon>
        <taxon>Azospirillaceae</taxon>
        <taxon>Azospirillum</taxon>
    </lineage>
</organism>
<dbReference type="CDD" id="cd07185">
    <property type="entry name" value="OmpA_C-like"/>
    <property type="match status" value="1"/>
</dbReference>
<evidence type="ECO:0000313" key="4">
    <source>
        <dbReference type="EMBL" id="MDQ2106593.1"/>
    </source>
</evidence>
<sequence>HARKIGHGRAVLAGDDGALVVRIEGAGMFATGSDAIRARYRAVVDRVGQALGPEAGRVVVVAHTDDQTPRGGPLPTPEALTEARAVAVLKILERTLGTDRLTAEGRGEREPLAPNTTPANRGANRRVDVRLYPE</sequence>
<feature type="domain" description="OmpA-like" evidence="3">
    <location>
        <begin position="16"/>
        <end position="134"/>
    </location>
</feature>
<keyword evidence="1" id="KW-0472">Membrane</keyword>
<gene>
    <name evidence="4" type="ORF">QSG27_28150</name>
</gene>
<dbReference type="Pfam" id="PF00691">
    <property type="entry name" value="OmpA"/>
    <property type="match status" value="1"/>
</dbReference>
<evidence type="ECO:0000313" key="5">
    <source>
        <dbReference type="Proteomes" id="UP001227317"/>
    </source>
</evidence>
<feature type="region of interest" description="Disordered" evidence="2">
    <location>
        <begin position="99"/>
        <end position="134"/>
    </location>
</feature>
<dbReference type="PANTHER" id="PTHR30329">
    <property type="entry name" value="STATOR ELEMENT OF FLAGELLAR MOTOR COMPLEX"/>
    <property type="match status" value="1"/>
</dbReference>
<dbReference type="PROSITE" id="PS51123">
    <property type="entry name" value="OMPA_2"/>
    <property type="match status" value="1"/>
</dbReference>
<name>A0ABU0WQR7_9PROT</name>
<accession>A0ABU0WQR7</accession>
<evidence type="ECO:0000259" key="3">
    <source>
        <dbReference type="PROSITE" id="PS51123"/>
    </source>
</evidence>
<proteinExistence type="predicted"/>
<evidence type="ECO:0000256" key="2">
    <source>
        <dbReference type="SAM" id="MobiDB-lite"/>
    </source>
</evidence>
<feature type="compositionally biased region" description="Basic and acidic residues" evidence="2">
    <location>
        <begin position="125"/>
        <end position="134"/>
    </location>
</feature>
<protein>
    <submittedName>
        <fullName evidence="4">OmpA family protein</fullName>
    </submittedName>
</protein>
<dbReference type="SUPFAM" id="SSF103088">
    <property type="entry name" value="OmpA-like"/>
    <property type="match status" value="1"/>
</dbReference>
<dbReference type="Proteomes" id="UP001227317">
    <property type="component" value="Unassembled WGS sequence"/>
</dbReference>
<dbReference type="InterPro" id="IPR006665">
    <property type="entry name" value="OmpA-like"/>
</dbReference>